<name>A0ABT6ZHQ4_9ACTN</name>
<evidence type="ECO:0008006" key="3">
    <source>
        <dbReference type="Google" id="ProtNLM"/>
    </source>
</evidence>
<proteinExistence type="predicted"/>
<organism evidence="1 2">
    <name type="scientific">Kribbibacterium absianum</name>
    <dbReference type="NCBI Taxonomy" id="3044210"/>
    <lineage>
        <taxon>Bacteria</taxon>
        <taxon>Bacillati</taxon>
        <taxon>Actinomycetota</taxon>
        <taxon>Coriobacteriia</taxon>
        <taxon>Coriobacteriales</taxon>
        <taxon>Kribbibacteriaceae</taxon>
        <taxon>Kribbibacterium</taxon>
    </lineage>
</organism>
<dbReference type="RefSeq" id="WP_283712226.1">
    <property type="nucleotide sequence ID" value="NZ_JASJEW010000001.1"/>
</dbReference>
<gene>
    <name evidence="1" type="ORF">QJ043_00580</name>
</gene>
<evidence type="ECO:0000313" key="1">
    <source>
        <dbReference type="EMBL" id="MDJ1128582.1"/>
    </source>
</evidence>
<reference evidence="1" key="1">
    <citation type="submission" date="2023-05" db="EMBL/GenBank/DDBJ databases">
        <title>[olsenella] sp. nov., isolated from a pig farm feces dump.</title>
        <authorList>
            <person name="Chang Y.-H."/>
        </authorList>
    </citation>
    <scope>NUCLEOTIDE SEQUENCE</scope>
    <source>
        <strain evidence="1">YH-ols2217</strain>
    </source>
</reference>
<dbReference type="Gene3D" id="3.40.960.10">
    <property type="entry name" value="VSR Endonuclease"/>
    <property type="match status" value="1"/>
</dbReference>
<keyword evidence="2" id="KW-1185">Reference proteome</keyword>
<accession>A0ABT6ZHQ4</accession>
<protein>
    <recommendedName>
        <fullName evidence="3">DUF559 domain-containing protein</fullName>
    </recommendedName>
</protein>
<sequence>MDMVISHETALQAVRRGAVVGAEAPCPALPEKIGVEALRRARRALIEAGLLDHGQTMHVLLMPGQNRSRCRGVQTHRWTADRPLPLRELGWVGQPGSEGAVHLFIVDPRLLFVEMAACLSDVSAILLGWELCGRYGKVLPNDPRVGLRGRGFAARDPLVTRKDLELFLASFPSGLAGARRARRAVRFVQDRARSPMEAAVALLLLAPARMGGFGLPAPLVNVRIPLRPRAGALTREPFFEVDLCWLERRVVVEYNGFDFHDGDPSKRAAARDALRRNELQQRGVRVIQLTGTDVMDPVRFELHAQNIAQALGWRLRLEAKGWAERFRELHAAVMGLEYVPPLDCDDAIM</sequence>
<dbReference type="InterPro" id="IPR011335">
    <property type="entry name" value="Restrct_endonuc-II-like"/>
</dbReference>
<dbReference type="EMBL" id="JASJEX010000001">
    <property type="protein sequence ID" value="MDJ1128582.1"/>
    <property type="molecule type" value="Genomic_DNA"/>
</dbReference>
<comment type="caution">
    <text evidence="1">The sequence shown here is derived from an EMBL/GenBank/DDBJ whole genome shotgun (WGS) entry which is preliminary data.</text>
</comment>
<evidence type="ECO:0000313" key="2">
    <source>
        <dbReference type="Proteomes" id="UP001431693"/>
    </source>
</evidence>
<dbReference type="Proteomes" id="UP001431693">
    <property type="component" value="Unassembled WGS sequence"/>
</dbReference>
<dbReference type="SUPFAM" id="SSF52980">
    <property type="entry name" value="Restriction endonuclease-like"/>
    <property type="match status" value="1"/>
</dbReference>